<dbReference type="AlphaFoldDB" id="A0A2I2G9U9"/>
<keyword evidence="1" id="KW-0479">Metal-binding</keyword>
<dbReference type="Proteomes" id="UP000234275">
    <property type="component" value="Unassembled WGS sequence"/>
</dbReference>
<dbReference type="InterPro" id="IPR013087">
    <property type="entry name" value="Znf_C2H2_type"/>
</dbReference>
<feature type="domain" description="C2H2-type" evidence="2">
    <location>
        <begin position="49"/>
        <end position="76"/>
    </location>
</feature>
<name>A0A2I2G9U9_9EURO</name>
<dbReference type="EMBL" id="MSFO01000004">
    <property type="protein sequence ID" value="PLB49659.1"/>
    <property type="molecule type" value="Genomic_DNA"/>
</dbReference>
<keyword evidence="1" id="KW-0863">Zinc-finger</keyword>
<dbReference type="RefSeq" id="XP_024704961.1">
    <property type="nucleotide sequence ID" value="XM_024844166.1"/>
</dbReference>
<sequence>IKRPLFCFICFSQQNLDIKKQAYRFSSYGDITKYIKRKYLCHISTQSEIKCDVCGEIFSCKMHLQRHAFDIHSTVT</sequence>
<gene>
    <name evidence="3" type="ORF">P170DRAFT_356643</name>
</gene>
<comment type="caution">
    <text evidence="3">The sequence shown here is derived from an EMBL/GenBank/DDBJ whole genome shotgun (WGS) entry which is preliminary data.</text>
</comment>
<organism evidence="3 4">
    <name type="scientific">Aspergillus steynii IBT 23096</name>
    <dbReference type="NCBI Taxonomy" id="1392250"/>
    <lineage>
        <taxon>Eukaryota</taxon>
        <taxon>Fungi</taxon>
        <taxon>Dikarya</taxon>
        <taxon>Ascomycota</taxon>
        <taxon>Pezizomycotina</taxon>
        <taxon>Eurotiomycetes</taxon>
        <taxon>Eurotiomycetidae</taxon>
        <taxon>Eurotiales</taxon>
        <taxon>Aspergillaceae</taxon>
        <taxon>Aspergillus</taxon>
        <taxon>Aspergillus subgen. Circumdati</taxon>
    </lineage>
</organism>
<proteinExistence type="predicted"/>
<reference evidence="3 4" key="1">
    <citation type="submission" date="2016-12" db="EMBL/GenBank/DDBJ databases">
        <title>The genomes of Aspergillus section Nigri reveals drivers in fungal speciation.</title>
        <authorList>
            <consortium name="DOE Joint Genome Institute"/>
            <person name="Vesth T.C."/>
            <person name="Nybo J."/>
            <person name="Theobald S."/>
            <person name="Brandl J."/>
            <person name="Frisvad J.C."/>
            <person name="Nielsen K.F."/>
            <person name="Lyhne E.K."/>
            <person name="Kogle M.E."/>
            <person name="Kuo A."/>
            <person name="Riley R."/>
            <person name="Clum A."/>
            <person name="Nolan M."/>
            <person name="Lipzen A."/>
            <person name="Salamov A."/>
            <person name="Henrissat B."/>
            <person name="Wiebenga A."/>
            <person name="De Vries R.P."/>
            <person name="Grigoriev I.V."/>
            <person name="Mortensen U.H."/>
            <person name="Andersen M.R."/>
            <person name="Baker S.E."/>
        </authorList>
    </citation>
    <scope>NUCLEOTIDE SEQUENCE [LARGE SCALE GENOMIC DNA]</scope>
    <source>
        <strain evidence="3 4">IBT 23096</strain>
    </source>
</reference>
<dbReference type="GeneID" id="36551866"/>
<dbReference type="PROSITE" id="PS50157">
    <property type="entry name" value="ZINC_FINGER_C2H2_2"/>
    <property type="match status" value="1"/>
</dbReference>
<evidence type="ECO:0000313" key="3">
    <source>
        <dbReference type="EMBL" id="PLB49659.1"/>
    </source>
</evidence>
<keyword evidence="4" id="KW-1185">Reference proteome</keyword>
<evidence type="ECO:0000259" key="2">
    <source>
        <dbReference type="PROSITE" id="PS50157"/>
    </source>
</evidence>
<keyword evidence="1" id="KW-0862">Zinc</keyword>
<accession>A0A2I2G9U9</accession>
<dbReference type="OrthoDB" id="3544487at2759"/>
<dbReference type="VEuPathDB" id="FungiDB:P170DRAFT_356643"/>
<dbReference type="PROSITE" id="PS00028">
    <property type="entry name" value="ZINC_FINGER_C2H2_1"/>
    <property type="match status" value="1"/>
</dbReference>
<feature type="non-terminal residue" evidence="3">
    <location>
        <position position="1"/>
    </location>
</feature>
<protein>
    <recommendedName>
        <fullName evidence="2">C2H2-type domain-containing protein</fullName>
    </recommendedName>
</protein>
<evidence type="ECO:0000256" key="1">
    <source>
        <dbReference type="PROSITE-ProRule" id="PRU00042"/>
    </source>
</evidence>
<dbReference type="GO" id="GO:0008270">
    <property type="term" value="F:zinc ion binding"/>
    <property type="evidence" value="ECO:0007669"/>
    <property type="project" value="UniProtKB-KW"/>
</dbReference>
<evidence type="ECO:0000313" key="4">
    <source>
        <dbReference type="Proteomes" id="UP000234275"/>
    </source>
</evidence>
<dbReference type="STRING" id="1392250.A0A2I2G9U9"/>